<feature type="non-terminal residue" evidence="1">
    <location>
        <position position="233"/>
    </location>
</feature>
<gene>
    <name evidence="1" type="ORF">PCOR1329_LOCUS15968</name>
</gene>
<protein>
    <submittedName>
        <fullName evidence="1">Uncharacterized protein</fullName>
    </submittedName>
</protein>
<dbReference type="EMBL" id="CAUYUJ010004875">
    <property type="protein sequence ID" value="CAK0811331.1"/>
    <property type="molecule type" value="Genomic_DNA"/>
</dbReference>
<evidence type="ECO:0000313" key="1">
    <source>
        <dbReference type="EMBL" id="CAK0811331.1"/>
    </source>
</evidence>
<proteinExistence type="predicted"/>
<organism evidence="1 2">
    <name type="scientific">Prorocentrum cordatum</name>
    <dbReference type="NCBI Taxonomy" id="2364126"/>
    <lineage>
        <taxon>Eukaryota</taxon>
        <taxon>Sar</taxon>
        <taxon>Alveolata</taxon>
        <taxon>Dinophyceae</taxon>
        <taxon>Prorocentrales</taxon>
        <taxon>Prorocentraceae</taxon>
        <taxon>Prorocentrum</taxon>
    </lineage>
</organism>
<accession>A0ABN9QY61</accession>
<name>A0ABN9QY61_9DINO</name>
<reference evidence="1" key="1">
    <citation type="submission" date="2023-10" db="EMBL/GenBank/DDBJ databases">
        <authorList>
            <person name="Chen Y."/>
            <person name="Shah S."/>
            <person name="Dougan E. K."/>
            <person name="Thang M."/>
            <person name="Chan C."/>
        </authorList>
    </citation>
    <scope>NUCLEOTIDE SEQUENCE [LARGE SCALE GENOMIC DNA]</scope>
</reference>
<evidence type="ECO:0000313" key="2">
    <source>
        <dbReference type="Proteomes" id="UP001189429"/>
    </source>
</evidence>
<keyword evidence="2" id="KW-1185">Reference proteome</keyword>
<dbReference type="Proteomes" id="UP001189429">
    <property type="component" value="Unassembled WGS sequence"/>
</dbReference>
<comment type="caution">
    <text evidence="1">The sequence shown here is derived from an EMBL/GenBank/DDBJ whole genome shotgun (WGS) entry which is preliminary data.</text>
</comment>
<sequence length="233" mass="26051">MTPAESLNAQLTVPVGKTWDNHYLGGRLTLQVFKEAERGEKQRDSDFNERAEQVRDASIEAGSPLFMRRILASLELDVLESKTVTKEMFRTILANFVSPFSHRRELFVCFLRSFTWLESFRWGHEVVEIPADMRDELFAAAALLSMAVAHVSLPVDSEVSASGAAEGSCGSCSARAPGKISRVLFRVGAERGGRVRLDWNEIDQALLPTRMRRPGDDLNEAFASFDWTVRRGG</sequence>